<evidence type="ECO:0000313" key="2">
    <source>
        <dbReference type="EMBL" id="RXK13595.1"/>
    </source>
</evidence>
<dbReference type="PANTHER" id="PTHR36973">
    <property type="entry name" value="SLL1456 PROTEIN-RELATED"/>
    <property type="match status" value="1"/>
</dbReference>
<dbReference type="InterPro" id="IPR029063">
    <property type="entry name" value="SAM-dependent_MTases_sf"/>
</dbReference>
<dbReference type="Gene3D" id="3.40.50.150">
    <property type="entry name" value="Vaccinia Virus protein VP39"/>
    <property type="match status" value="1"/>
</dbReference>
<name>A0A4Q1B435_9BACT</name>
<protein>
    <recommendedName>
        <fullName evidence="1">Methyltransferase FkbM domain-containing protein</fullName>
    </recommendedName>
</protein>
<dbReference type="NCBIfam" id="TIGR01444">
    <property type="entry name" value="fkbM_fam"/>
    <property type="match status" value="1"/>
</dbReference>
<dbReference type="Proteomes" id="UP000289718">
    <property type="component" value="Unassembled WGS sequence"/>
</dbReference>
<dbReference type="Pfam" id="PF05050">
    <property type="entry name" value="Methyltransf_21"/>
    <property type="match status" value="1"/>
</dbReference>
<dbReference type="GO" id="GO:0008171">
    <property type="term" value="F:O-methyltransferase activity"/>
    <property type="evidence" value="ECO:0007669"/>
    <property type="project" value="TreeGrafter"/>
</dbReference>
<keyword evidence="3" id="KW-1185">Reference proteome</keyword>
<comment type="caution">
    <text evidence="2">The sequence shown here is derived from an EMBL/GenBank/DDBJ whole genome shotgun (WGS) entry which is preliminary data.</text>
</comment>
<dbReference type="EMBL" id="NXIE01000002">
    <property type="protein sequence ID" value="RXK13595.1"/>
    <property type="molecule type" value="Genomic_DNA"/>
</dbReference>
<accession>A0A4Q1B435</accession>
<feature type="domain" description="Methyltransferase FkbM" evidence="1">
    <location>
        <begin position="46"/>
        <end position="196"/>
    </location>
</feature>
<dbReference type="InterPro" id="IPR006342">
    <property type="entry name" value="FkbM_mtfrase"/>
</dbReference>
<sequence length="226" mass="25603">MPLTTEHRNINVGGDDLDLSCIKDVPTFIIDVGVSAGTPWLYESFPNANYVLIDPLNVVDELNIYLSKMDYKFHEVALSSEDGGILTINMDTEQPALSSILPLSKHNERGHELKEIKVNKRRLDSLLNEEYKEEVTSNTTLLKIDTEGYELEIVKGATEILEHIDYLICEVSVYDRFENGYTLLDLLSFLDKQGFILSEVLRFAKLNGKVVVGDMLFIKKGRKNES</sequence>
<evidence type="ECO:0000259" key="1">
    <source>
        <dbReference type="Pfam" id="PF05050"/>
    </source>
</evidence>
<dbReference type="OrthoDB" id="5329963at2"/>
<dbReference type="InterPro" id="IPR053188">
    <property type="entry name" value="FkbM_Methyltransferase"/>
</dbReference>
<dbReference type="PANTHER" id="PTHR36973:SF4">
    <property type="entry name" value="NODULATION PROTEIN"/>
    <property type="match status" value="1"/>
</dbReference>
<gene>
    <name evidence="2" type="ORF">CP965_07295</name>
</gene>
<evidence type="ECO:0000313" key="3">
    <source>
        <dbReference type="Proteomes" id="UP000289718"/>
    </source>
</evidence>
<dbReference type="AlphaFoldDB" id="A0A4Q1B435"/>
<dbReference type="RefSeq" id="WP_129061418.1">
    <property type="nucleotide sequence ID" value="NZ_NXIE01000002.1"/>
</dbReference>
<dbReference type="SUPFAM" id="SSF53335">
    <property type="entry name" value="S-adenosyl-L-methionine-dependent methyltransferases"/>
    <property type="match status" value="1"/>
</dbReference>
<proteinExistence type="predicted"/>
<reference evidence="2 3" key="1">
    <citation type="submission" date="2017-09" db="EMBL/GenBank/DDBJ databases">
        <title>Genomics of the genus Arcobacter.</title>
        <authorList>
            <person name="Perez-Cataluna A."/>
            <person name="Figueras M.J."/>
            <person name="Salas-Masso N."/>
        </authorList>
    </citation>
    <scope>NUCLEOTIDE SEQUENCE [LARGE SCALE GENOMIC DNA]</scope>
    <source>
        <strain evidence="2 3">F156-34</strain>
    </source>
</reference>
<organism evidence="2 3">
    <name type="scientific">Halarcobacter mediterraneus</name>
    <dbReference type="NCBI Taxonomy" id="2023153"/>
    <lineage>
        <taxon>Bacteria</taxon>
        <taxon>Pseudomonadati</taxon>
        <taxon>Campylobacterota</taxon>
        <taxon>Epsilonproteobacteria</taxon>
        <taxon>Campylobacterales</taxon>
        <taxon>Arcobacteraceae</taxon>
        <taxon>Halarcobacter</taxon>
    </lineage>
</organism>